<dbReference type="EMBL" id="CAJOBA010035365">
    <property type="protein sequence ID" value="CAF4003215.1"/>
    <property type="molecule type" value="Genomic_DNA"/>
</dbReference>
<keyword evidence="2 3" id="KW-0802">TPR repeat</keyword>
<evidence type="ECO:0000256" key="2">
    <source>
        <dbReference type="ARBA" id="ARBA00022803"/>
    </source>
</evidence>
<evidence type="ECO:0000313" key="4">
    <source>
        <dbReference type="EMBL" id="CAF1192937.1"/>
    </source>
</evidence>
<sequence>MMEGSDSSTVTLYRGQIISTEEFEKLKIIRLISTNSFFSTSRNLDIARQFIAGTVDNEHYKPILFQIKADTSLKTVIFADIEKFSRIVDEQEVLFSIGAVFEIDSIEFDRDLNVWKISMKTKDDSSNDIKQYIKSIKQELGQFTPAILFGRLLFIQLGQLEKAEQYFRMLLKTVPESDEDYASAINNLGHIYRERNQFNLALEMYTYAYELRQRQLPEDHHYIGACLNNIGAIFKDKREYAKALDCSHTALKIYDKNYLNDHASKAYILANIGLIYKDLTQYQLALEYLIRAHEMYQRLLPEEHPYIASVLRRIGSVYEDQRDYKRAYDYYKCSFKMEHKMLPRDHPQLKKLQLFINQVYRKKVKKMRLLSEEHPASLTSEENAFYVEELILPTFK</sequence>
<evidence type="ECO:0008006" key="7">
    <source>
        <dbReference type="Google" id="ProtNLM"/>
    </source>
</evidence>
<proteinExistence type="predicted"/>
<dbReference type="InterPro" id="IPR019734">
    <property type="entry name" value="TPR_rpt"/>
</dbReference>
<dbReference type="SUPFAM" id="SSF56399">
    <property type="entry name" value="ADP-ribosylation"/>
    <property type="match status" value="1"/>
</dbReference>
<gene>
    <name evidence="4" type="ORF">OVA965_LOCUS23595</name>
    <name evidence="5" type="ORF">TMI583_LOCUS24316</name>
</gene>
<comment type="caution">
    <text evidence="5">The sequence shown here is derived from an EMBL/GenBank/DDBJ whole genome shotgun (WGS) entry which is preliminary data.</text>
</comment>
<evidence type="ECO:0000256" key="3">
    <source>
        <dbReference type="PROSITE-ProRule" id="PRU00339"/>
    </source>
</evidence>
<accession>A0A8S2NJL4</accession>
<protein>
    <recommendedName>
        <fullName evidence="7">Tetratricopeptide repeat protein</fullName>
    </recommendedName>
</protein>
<dbReference type="PROSITE" id="PS51996">
    <property type="entry name" value="TR_MART"/>
    <property type="match status" value="1"/>
</dbReference>
<dbReference type="AlphaFoldDB" id="A0A8S2NJL4"/>
<dbReference type="PROSITE" id="PS50005">
    <property type="entry name" value="TPR"/>
    <property type="match status" value="2"/>
</dbReference>
<dbReference type="InterPro" id="IPR011990">
    <property type="entry name" value="TPR-like_helical_dom_sf"/>
</dbReference>
<dbReference type="Pfam" id="PF13424">
    <property type="entry name" value="TPR_12"/>
    <property type="match status" value="2"/>
</dbReference>
<dbReference type="EMBL" id="CAJNOK010013834">
    <property type="protein sequence ID" value="CAF1192937.1"/>
    <property type="molecule type" value="Genomic_DNA"/>
</dbReference>
<dbReference type="Proteomes" id="UP000677228">
    <property type="component" value="Unassembled WGS sequence"/>
</dbReference>
<reference evidence="5" key="1">
    <citation type="submission" date="2021-02" db="EMBL/GenBank/DDBJ databases">
        <authorList>
            <person name="Nowell W R."/>
        </authorList>
    </citation>
    <scope>NUCLEOTIDE SEQUENCE</scope>
</reference>
<dbReference type="PANTHER" id="PTHR45641:SF19">
    <property type="entry name" value="NEPHROCYSTIN-3"/>
    <property type="match status" value="1"/>
</dbReference>
<dbReference type="Proteomes" id="UP000682733">
    <property type="component" value="Unassembled WGS sequence"/>
</dbReference>
<dbReference type="SUPFAM" id="SSF48452">
    <property type="entry name" value="TPR-like"/>
    <property type="match status" value="1"/>
</dbReference>
<dbReference type="SMART" id="SM00028">
    <property type="entry name" value="TPR"/>
    <property type="match status" value="5"/>
</dbReference>
<evidence type="ECO:0000313" key="6">
    <source>
        <dbReference type="Proteomes" id="UP000682733"/>
    </source>
</evidence>
<name>A0A8S2NJL4_9BILA</name>
<keyword evidence="1" id="KW-0677">Repeat</keyword>
<dbReference type="Gene3D" id="1.25.40.10">
    <property type="entry name" value="Tetratricopeptide repeat domain"/>
    <property type="match status" value="3"/>
</dbReference>
<feature type="repeat" description="TPR" evidence="3">
    <location>
        <begin position="182"/>
        <end position="215"/>
    </location>
</feature>
<organism evidence="5 6">
    <name type="scientific">Didymodactylos carnosus</name>
    <dbReference type="NCBI Taxonomy" id="1234261"/>
    <lineage>
        <taxon>Eukaryota</taxon>
        <taxon>Metazoa</taxon>
        <taxon>Spiralia</taxon>
        <taxon>Gnathifera</taxon>
        <taxon>Rotifera</taxon>
        <taxon>Eurotatoria</taxon>
        <taxon>Bdelloidea</taxon>
        <taxon>Philodinida</taxon>
        <taxon>Philodinidae</taxon>
        <taxon>Didymodactylos</taxon>
    </lineage>
</organism>
<dbReference type="PANTHER" id="PTHR45641">
    <property type="entry name" value="TETRATRICOPEPTIDE REPEAT PROTEIN (AFU_ORTHOLOGUE AFUA_6G03870)"/>
    <property type="match status" value="1"/>
</dbReference>
<dbReference type="Gene3D" id="3.90.176.10">
    <property type="entry name" value="Toxin ADP-ribosyltransferase, Chain A, domain 1"/>
    <property type="match status" value="1"/>
</dbReference>
<evidence type="ECO:0000256" key="1">
    <source>
        <dbReference type="ARBA" id="ARBA00022737"/>
    </source>
</evidence>
<evidence type="ECO:0000313" key="5">
    <source>
        <dbReference type="EMBL" id="CAF4003215.1"/>
    </source>
</evidence>
<feature type="repeat" description="TPR" evidence="3">
    <location>
        <begin position="308"/>
        <end position="341"/>
    </location>
</feature>